<keyword evidence="10 14" id="KW-0067">ATP-binding</keyword>
<name>A0A830GXU8_9CREN</name>
<keyword evidence="7 14" id="KW-0554">One-carbon metabolism</keyword>
<evidence type="ECO:0000256" key="7">
    <source>
        <dbReference type="ARBA" id="ARBA00022563"/>
    </source>
</evidence>
<evidence type="ECO:0000256" key="8">
    <source>
        <dbReference type="ARBA" id="ARBA00022679"/>
    </source>
</evidence>
<dbReference type="NCBIfam" id="NF003365">
    <property type="entry name" value="PRK04439.1-4"/>
    <property type="match status" value="1"/>
</dbReference>
<evidence type="ECO:0000256" key="1">
    <source>
        <dbReference type="ARBA" id="ARBA00001946"/>
    </source>
</evidence>
<dbReference type="PANTHER" id="PTHR36697:SF1">
    <property type="entry name" value="S-ADENOSYLMETHIONINE SYNTHASE"/>
    <property type="match status" value="1"/>
</dbReference>
<evidence type="ECO:0000256" key="6">
    <source>
        <dbReference type="ARBA" id="ARBA00020319"/>
    </source>
</evidence>
<dbReference type="GO" id="GO:0006730">
    <property type="term" value="P:one-carbon metabolic process"/>
    <property type="evidence" value="ECO:0007669"/>
    <property type="project" value="UniProtKB-KW"/>
</dbReference>
<comment type="caution">
    <text evidence="15">The sequence shown here is derived from an EMBL/GenBank/DDBJ whole genome shotgun (WGS) entry which is preliminary data.</text>
</comment>
<keyword evidence="11 14" id="KW-0460">Magnesium</keyword>
<evidence type="ECO:0000256" key="2">
    <source>
        <dbReference type="ARBA" id="ARBA00003775"/>
    </source>
</evidence>
<comment type="similarity">
    <text evidence="4 14">Belongs to the AdoMet synthase 2 family.</text>
</comment>
<feature type="binding site" evidence="14">
    <location>
        <begin position="139"/>
        <end position="144"/>
    </location>
    <ligand>
        <name>ATP</name>
        <dbReference type="ChEBI" id="CHEBI:30616"/>
    </ligand>
</feature>
<dbReference type="InterPro" id="IPR027790">
    <property type="entry name" value="AdoMet_synthase_2_family"/>
</dbReference>
<dbReference type="Gene3D" id="3.30.300.10">
    <property type="match status" value="1"/>
</dbReference>
<dbReference type="InterPro" id="IPR002795">
    <property type="entry name" value="S-AdoMet_synthetase_arc"/>
</dbReference>
<comment type="cofactor">
    <cofactor evidence="1 14">
        <name>Mg(2+)</name>
        <dbReference type="ChEBI" id="CHEBI:18420"/>
    </cofactor>
</comment>
<comment type="function">
    <text evidence="2 14">Catalyzes the formation of S-adenosylmethionine from methionine and ATP.</text>
</comment>
<dbReference type="GO" id="GO:0004478">
    <property type="term" value="F:methionine adenosyltransferase activity"/>
    <property type="evidence" value="ECO:0007669"/>
    <property type="project" value="UniProtKB-UniRule"/>
</dbReference>
<keyword evidence="8 14" id="KW-0808">Transferase</keyword>
<evidence type="ECO:0000313" key="15">
    <source>
        <dbReference type="EMBL" id="GGP21916.1"/>
    </source>
</evidence>
<keyword evidence="9 14" id="KW-0547">Nucleotide-binding</keyword>
<keyword evidence="16" id="KW-1185">Reference proteome</keyword>
<dbReference type="OrthoDB" id="204488at2157"/>
<evidence type="ECO:0000256" key="14">
    <source>
        <dbReference type="HAMAP-Rule" id="MF_00136"/>
    </source>
</evidence>
<evidence type="ECO:0000313" key="16">
    <source>
        <dbReference type="Proteomes" id="UP000610960"/>
    </source>
</evidence>
<comment type="pathway">
    <text evidence="3 14">Amino-acid biosynthesis; S-adenosyl-L-methionine biosynthesis; S-adenosyl-L-methionine from L-methionine: step 1/1.</text>
</comment>
<dbReference type="HAMAP" id="MF_00136">
    <property type="entry name" value="S_AdoMet_synth2"/>
    <property type="match status" value="1"/>
</dbReference>
<dbReference type="GO" id="GO:0006556">
    <property type="term" value="P:S-adenosylmethionine biosynthetic process"/>
    <property type="evidence" value="ECO:0007669"/>
    <property type="project" value="UniProtKB-UniRule"/>
</dbReference>
<dbReference type="NCBIfam" id="NF003366">
    <property type="entry name" value="PRK04439.1-5"/>
    <property type="match status" value="1"/>
</dbReference>
<comment type="catalytic activity">
    <reaction evidence="13 14">
        <text>L-methionine + ATP + H2O = S-adenosyl-L-methionine + phosphate + diphosphate</text>
        <dbReference type="Rhea" id="RHEA:21080"/>
        <dbReference type="ChEBI" id="CHEBI:15377"/>
        <dbReference type="ChEBI" id="CHEBI:30616"/>
        <dbReference type="ChEBI" id="CHEBI:33019"/>
        <dbReference type="ChEBI" id="CHEBI:43474"/>
        <dbReference type="ChEBI" id="CHEBI:57844"/>
        <dbReference type="ChEBI" id="CHEBI:59789"/>
        <dbReference type="EC" id="2.5.1.6"/>
    </reaction>
</comment>
<dbReference type="UniPathway" id="UPA00315">
    <property type="reaction ID" value="UER00080"/>
</dbReference>
<dbReference type="Proteomes" id="UP000610960">
    <property type="component" value="Unassembled WGS sequence"/>
</dbReference>
<protein>
    <recommendedName>
        <fullName evidence="6 14">S-adenosylmethionine synthase</fullName>
        <shortName evidence="14">AdoMet synthase</shortName>
        <ecNumber evidence="5 14">2.5.1.6</ecNumber>
    </recommendedName>
    <alternativeName>
        <fullName evidence="12 14">Methionine adenosyltransferase</fullName>
    </alternativeName>
</protein>
<evidence type="ECO:0000256" key="10">
    <source>
        <dbReference type="ARBA" id="ARBA00022840"/>
    </source>
</evidence>
<evidence type="ECO:0000256" key="3">
    <source>
        <dbReference type="ARBA" id="ARBA00005224"/>
    </source>
</evidence>
<dbReference type="Gene3D" id="3.30.300.280">
    <property type="entry name" value="S-adenosylmethionine synthetase, C-terminal domain"/>
    <property type="match status" value="2"/>
</dbReference>
<dbReference type="PANTHER" id="PTHR36697">
    <property type="entry name" value="S-ADENOSYLMETHIONINE SYNTHASE"/>
    <property type="match status" value="1"/>
</dbReference>
<proteinExistence type="inferred from homology"/>
<dbReference type="GO" id="GO:0005524">
    <property type="term" value="F:ATP binding"/>
    <property type="evidence" value="ECO:0007669"/>
    <property type="project" value="UniProtKB-UniRule"/>
</dbReference>
<dbReference type="InterPro" id="IPR042544">
    <property type="entry name" value="AdoMet_synthase_3"/>
</dbReference>
<dbReference type="Pfam" id="PF01941">
    <property type="entry name" value="AdoMet_Synthase"/>
    <property type="match status" value="1"/>
</dbReference>
<dbReference type="EMBL" id="BMNL01000003">
    <property type="protein sequence ID" value="GGP21916.1"/>
    <property type="molecule type" value="Genomic_DNA"/>
</dbReference>
<evidence type="ECO:0000256" key="4">
    <source>
        <dbReference type="ARBA" id="ARBA00009691"/>
    </source>
</evidence>
<evidence type="ECO:0000256" key="12">
    <source>
        <dbReference type="ARBA" id="ARBA00032151"/>
    </source>
</evidence>
<reference evidence="15" key="2">
    <citation type="submission" date="2020-09" db="EMBL/GenBank/DDBJ databases">
        <authorList>
            <person name="Sun Q."/>
            <person name="Ohkuma M."/>
        </authorList>
    </citation>
    <scope>NUCLEOTIDE SEQUENCE</scope>
    <source>
        <strain evidence="15">JCM 10088</strain>
    </source>
</reference>
<dbReference type="AlphaFoldDB" id="A0A830GXU8"/>
<dbReference type="EC" id="2.5.1.6" evidence="5 14"/>
<dbReference type="GO" id="GO:0000287">
    <property type="term" value="F:magnesium ion binding"/>
    <property type="evidence" value="ECO:0007669"/>
    <property type="project" value="UniProtKB-UniRule"/>
</dbReference>
<evidence type="ECO:0000256" key="9">
    <source>
        <dbReference type="ARBA" id="ARBA00022741"/>
    </source>
</evidence>
<reference evidence="15" key="1">
    <citation type="journal article" date="2014" name="Int. J. Syst. Evol. Microbiol.">
        <title>Complete genome sequence of Corynebacterium casei LMG S-19264T (=DSM 44701T), isolated from a smear-ripened cheese.</title>
        <authorList>
            <consortium name="US DOE Joint Genome Institute (JGI-PGF)"/>
            <person name="Walter F."/>
            <person name="Albersmeier A."/>
            <person name="Kalinowski J."/>
            <person name="Ruckert C."/>
        </authorList>
    </citation>
    <scope>NUCLEOTIDE SEQUENCE</scope>
    <source>
        <strain evidence="15">JCM 10088</strain>
    </source>
</reference>
<sequence>MRNIVVSNIDRKPVEEQPVELVERKGLGHPDYISDAISEAASRELSKYYLKEFGTILHHNLDKVLLVGGQASPRFGGGNVIHPIYIHVAGRATTEVKTNDGVFKIPIGPIILSASKKFIKNNFRFLNPDDHVVINYSIGPGSADLVGVYELGAHSAIPLANDTSIGVGFAPLSVTERLAMESERLLNSREFKLKYPEVGEDVKVMALRQGKSIKVTIAAAFISSLVKDKDHYLSVKEEVKRKVEDLAAKIAPGYDVSVFINTADKPENGIFYITVTGTSAEHGDDGMTGRGNRANGLITPMRPMTMEAAAGKNPVNHIGKIYNVFAPLVASRLYKEIPGMREVYVYLLSQIGKPIDQPLIANVEIIPEKELTGNMKQEAQSIMDEELSRITRMAELILNEEATLY</sequence>
<evidence type="ECO:0000256" key="11">
    <source>
        <dbReference type="ARBA" id="ARBA00022842"/>
    </source>
</evidence>
<dbReference type="RefSeq" id="WP_188596829.1">
    <property type="nucleotide sequence ID" value="NZ_BMNL01000003.1"/>
</dbReference>
<evidence type="ECO:0000256" key="5">
    <source>
        <dbReference type="ARBA" id="ARBA00012828"/>
    </source>
</evidence>
<gene>
    <name evidence="14" type="primary">mat</name>
    <name evidence="15" type="ORF">GCM10007981_15670</name>
</gene>
<evidence type="ECO:0000256" key="13">
    <source>
        <dbReference type="ARBA" id="ARBA00048344"/>
    </source>
</evidence>
<accession>A0A830GXU8</accession>
<organism evidence="15 16">
    <name type="scientific">Thermocladium modestius</name>
    <dbReference type="NCBI Taxonomy" id="62609"/>
    <lineage>
        <taxon>Archaea</taxon>
        <taxon>Thermoproteota</taxon>
        <taxon>Thermoprotei</taxon>
        <taxon>Thermoproteales</taxon>
        <taxon>Thermoproteaceae</taxon>
        <taxon>Thermocladium</taxon>
    </lineage>
</organism>